<evidence type="ECO:0000313" key="3">
    <source>
        <dbReference type="Proteomes" id="UP001156389"/>
    </source>
</evidence>
<keyword evidence="3" id="KW-1185">Reference proteome</keyword>
<organism evidence="2 3">
    <name type="scientific">Streptomyces gossypii</name>
    <dbReference type="NCBI Taxonomy" id="2883101"/>
    <lineage>
        <taxon>Bacteria</taxon>
        <taxon>Bacillati</taxon>
        <taxon>Actinomycetota</taxon>
        <taxon>Actinomycetes</taxon>
        <taxon>Kitasatosporales</taxon>
        <taxon>Streptomycetaceae</taxon>
        <taxon>Streptomyces</taxon>
    </lineage>
</organism>
<protein>
    <submittedName>
        <fullName evidence="2">DUF397 domain-containing protein</fullName>
    </submittedName>
</protein>
<feature type="domain" description="DUF397" evidence="1">
    <location>
        <begin position="6"/>
        <end position="56"/>
    </location>
</feature>
<evidence type="ECO:0000313" key="2">
    <source>
        <dbReference type="EMBL" id="MCT2592639.1"/>
    </source>
</evidence>
<accession>A0ABT2JYX3</accession>
<dbReference type="Proteomes" id="UP001156389">
    <property type="component" value="Unassembled WGS sequence"/>
</dbReference>
<dbReference type="InterPro" id="IPR007278">
    <property type="entry name" value="DUF397"/>
</dbReference>
<evidence type="ECO:0000259" key="1">
    <source>
        <dbReference type="Pfam" id="PF04149"/>
    </source>
</evidence>
<sequence>MNPPPNWQKSSFSGTEGDCIELAALGSSIAVRESDRPAETLATTPVRLAIFLAKVKAGAFNRA</sequence>
<name>A0ABT2JYX3_9ACTN</name>
<dbReference type="RefSeq" id="WP_260219973.1">
    <property type="nucleotide sequence ID" value="NZ_JAJAGO010000011.1"/>
</dbReference>
<gene>
    <name evidence="2" type="ORF">LHJ74_22460</name>
</gene>
<dbReference type="Pfam" id="PF04149">
    <property type="entry name" value="DUF397"/>
    <property type="match status" value="1"/>
</dbReference>
<comment type="caution">
    <text evidence="2">The sequence shown here is derived from an EMBL/GenBank/DDBJ whole genome shotgun (WGS) entry which is preliminary data.</text>
</comment>
<dbReference type="EMBL" id="JAJAGO010000011">
    <property type="protein sequence ID" value="MCT2592639.1"/>
    <property type="molecule type" value="Genomic_DNA"/>
</dbReference>
<reference evidence="2 3" key="1">
    <citation type="submission" date="2021-10" db="EMBL/GenBank/DDBJ databases">
        <title>Streptomyces gossypii sp. nov., isolated from soil collected from cotton field.</title>
        <authorList>
            <person name="Ge X."/>
            <person name="Chen X."/>
            <person name="Liu W."/>
        </authorList>
    </citation>
    <scope>NUCLEOTIDE SEQUENCE [LARGE SCALE GENOMIC DNA]</scope>
    <source>
        <strain evidence="2 3">N2-109</strain>
    </source>
</reference>
<proteinExistence type="predicted"/>